<evidence type="ECO:0000313" key="2">
    <source>
        <dbReference type="EMBL" id="KTD38063.1"/>
    </source>
</evidence>
<gene>
    <name evidence="2" type="ORF">Loak_1739</name>
</gene>
<dbReference type="AlphaFoldDB" id="A0A0W0X0E3"/>
<dbReference type="EMBL" id="LNYP01000029">
    <property type="protein sequence ID" value="KTD38063.1"/>
    <property type="molecule type" value="Genomic_DNA"/>
</dbReference>
<evidence type="ECO:0000256" key="1">
    <source>
        <dbReference type="SAM" id="MobiDB-lite"/>
    </source>
</evidence>
<accession>A0A0W0X0E3</accession>
<evidence type="ECO:0000313" key="3">
    <source>
        <dbReference type="Proteomes" id="UP000054858"/>
    </source>
</evidence>
<reference evidence="2 3" key="1">
    <citation type="submission" date="2015-11" db="EMBL/GenBank/DDBJ databases">
        <title>Genomic analysis of 38 Legionella species identifies large and diverse effector repertoires.</title>
        <authorList>
            <person name="Burstein D."/>
            <person name="Amaro F."/>
            <person name="Zusman T."/>
            <person name="Lifshitz Z."/>
            <person name="Cohen O."/>
            <person name="Gilbert J.A."/>
            <person name="Pupko T."/>
            <person name="Shuman H.A."/>
            <person name="Segal G."/>
        </authorList>
    </citation>
    <scope>NUCLEOTIDE SEQUENCE [LARGE SCALE GENOMIC DNA]</scope>
    <source>
        <strain evidence="2 3">Oak Ridge-10</strain>
    </source>
</reference>
<protein>
    <submittedName>
        <fullName evidence="2">Uncharacterized protein</fullName>
    </submittedName>
</protein>
<dbReference type="RefSeq" id="WP_155831642.1">
    <property type="nucleotide sequence ID" value="NZ_LCUA01000004.1"/>
</dbReference>
<dbReference type="PATRIC" id="fig|29423.5.peg.1822"/>
<sequence>MKHTDKSPNQFDDKKNQLKDRHFATRQQVREVTEKVLAKYKSAFDDLSKR</sequence>
<name>A0A0W0X0E3_9GAMM</name>
<feature type="region of interest" description="Disordered" evidence="1">
    <location>
        <begin position="1"/>
        <end position="26"/>
    </location>
</feature>
<proteinExistence type="predicted"/>
<dbReference type="Proteomes" id="UP000054858">
    <property type="component" value="Unassembled WGS sequence"/>
</dbReference>
<organism evidence="2 3">
    <name type="scientific">Legionella oakridgensis</name>
    <dbReference type="NCBI Taxonomy" id="29423"/>
    <lineage>
        <taxon>Bacteria</taxon>
        <taxon>Pseudomonadati</taxon>
        <taxon>Pseudomonadota</taxon>
        <taxon>Gammaproteobacteria</taxon>
        <taxon>Legionellales</taxon>
        <taxon>Legionellaceae</taxon>
        <taxon>Legionella</taxon>
    </lineage>
</organism>
<comment type="caution">
    <text evidence="2">The sequence shown here is derived from an EMBL/GenBank/DDBJ whole genome shotgun (WGS) entry which is preliminary data.</text>
</comment>